<accession>A0A1E4T1Q1</accession>
<dbReference type="GO" id="GO:0032049">
    <property type="term" value="P:cardiolipin biosynthetic process"/>
    <property type="evidence" value="ECO:0007669"/>
    <property type="project" value="InterPro"/>
</dbReference>
<evidence type="ECO:0000256" key="8">
    <source>
        <dbReference type="ARBA" id="ARBA00023264"/>
    </source>
</evidence>
<evidence type="ECO:0000256" key="3">
    <source>
        <dbReference type="ARBA" id="ARBA00022516"/>
    </source>
</evidence>
<keyword evidence="3 10" id="KW-0444">Lipid biosynthesis</keyword>
<dbReference type="Gene3D" id="3.30.870.10">
    <property type="entry name" value="Endonuclease Chain A"/>
    <property type="match status" value="2"/>
</dbReference>
<dbReference type="STRING" id="983967.A0A1E4T1Q1"/>
<proteinExistence type="inferred from homology"/>
<dbReference type="Proteomes" id="UP000094801">
    <property type="component" value="Unassembled WGS sequence"/>
</dbReference>
<keyword evidence="13" id="KW-1185">Reference proteome</keyword>
<dbReference type="GO" id="GO:0005739">
    <property type="term" value="C:mitochondrion"/>
    <property type="evidence" value="ECO:0007669"/>
    <property type="project" value="UniProtKB-SubCell"/>
</dbReference>
<keyword evidence="10" id="KW-0547">Nucleotide-binding</keyword>
<comment type="subcellular location">
    <subcellularLocation>
        <location evidence="10">Mitochondrion</location>
    </subcellularLocation>
</comment>
<feature type="domain" description="PLD phosphodiesterase" evidence="11">
    <location>
        <begin position="422"/>
        <end position="455"/>
    </location>
</feature>
<comment type="function">
    <text evidence="10">Functions in the biosynthesis of the anionic phospholipids phosphatidylglycerol and cardiolipin.</text>
</comment>
<evidence type="ECO:0000259" key="11">
    <source>
        <dbReference type="SMART" id="SM00155"/>
    </source>
</evidence>
<keyword evidence="4 10" id="KW-0808">Transferase</keyword>
<evidence type="ECO:0000256" key="4">
    <source>
        <dbReference type="ARBA" id="ARBA00022679"/>
    </source>
</evidence>
<evidence type="ECO:0000256" key="1">
    <source>
        <dbReference type="ARBA" id="ARBA00005042"/>
    </source>
</evidence>
<dbReference type="UniPathway" id="UPA00084">
    <property type="reaction ID" value="UER00503"/>
</dbReference>
<dbReference type="GO" id="GO:0008444">
    <property type="term" value="F:CDP-diacylglycerol-glycerol-3-phosphate 3-phosphatidyltransferase activity"/>
    <property type="evidence" value="ECO:0007669"/>
    <property type="project" value="UniProtKB-EC"/>
</dbReference>
<organism evidence="12 13">
    <name type="scientific">[Candida] arabinofermentans NRRL YB-2248</name>
    <dbReference type="NCBI Taxonomy" id="983967"/>
    <lineage>
        <taxon>Eukaryota</taxon>
        <taxon>Fungi</taxon>
        <taxon>Dikarya</taxon>
        <taxon>Ascomycota</taxon>
        <taxon>Saccharomycotina</taxon>
        <taxon>Pichiomycetes</taxon>
        <taxon>Pichiales</taxon>
        <taxon>Pichiaceae</taxon>
        <taxon>Ogataea</taxon>
        <taxon>Ogataea/Candida clade</taxon>
    </lineage>
</organism>
<gene>
    <name evidence="12" type="ORF">CANARDRAFT_219986</name>
</gene>
<dbReference type="AlphaFoldDB" id="A0A1E4T1Q1"/>
<dbReference type="PANTHER" id="PTHR12586">
    <property type="entry name" value="CDP-DIACYLGLYCEROL--SERINE O-PHOSPHATIDYLTRANSFERASE"/>
    <property type="match status" value="1"/>
</dbReference>
<keyword evidence="10" id="KW-0496">Mitochondrion</keyword>
<dbReference type="SMART" id="SM00155">
    <property type="entry name" value="PLDc"/>
    <property type="match status" value="2"/>
</dbReference>
<comment type="similarity">
    <text evidence="2 10">Belongs to the CDP-alcohol phosphatidyltransferase class-II family.</text>
</comment>
<sequence length="517" mass="59440">MLFQSVIGNLLHHLYRSKNQIKHHSSSTSNTAAIVDNVKLSNLDSFNSIQKSLIQQLDSISPRFELNNNEIEILNNPLDFYDLLKLKIKNAEYRIFLSSLYIGKGQDDLIECLSNSLSLKPNLKLDILIDCLRSTRDVPNKSTISLLLPLIQKFGIDRVNIRFYHTPNLKGLTKYFLPKRINEGWGLQHMKIYGFDNHILLSGANLSQDYFTNRQDRYYLFKNHALSDYYYNLQSTISKLSYKLIINENSKNGFDLIWPSTNPTNEPYLNLNQFINDSTLLLTPLLKKHPDSYKPLDNSKTLIYPVSSFKPIMNPDLSTEKSSILRLLQLLSNNEIEFYFTSGYFNMTLEYKLKLINSKAKGKVITAAPHANSFYRSKGISKHLPTAYLNNSRIFINDLNKVQNSHNVELLEWSNGIVNTVDGWSYHAKGIWFKLPNEKQPSITIVGSSNYTNRSYNLDLESNVILLTIDDDLKLKMQFEVDNLLKNCKKLGLDDFNGDRSIHFGVKIATRLLNGML</sequence>
<keyword evidence="6 10" id="KW-0443">Lipid metabolism</keyword>
<evidence type="ECO:0000256" key="7">
    <source>
        <dbReference type="ARBA" id="ARBA00023209"/>
    </source>
</evidence>
<evidence type="ECO:0000256" key="2">
    <source>
        <dbReference type="ARBA" id="ARBA00010682"/>
    </source>
</evidence>
<keyword evidence="10" id="KW-0067">ATP-binding</keyword>
<dbReference type="GO" id="GO:0005524">
    <property type="term" value="F:ATP binding"/>
    <property type="evidence" value="ECO:0007669"/>
    <property type="project" value="UniProtKB-KW"/>
</dbReference>
<protein>
    <recommendedName>
        <fullName evidence="10">CDP-diacylglycerol--glycerol-3-phosphate 3-phosphatidyltransferase</fullName>
        <ecNumber evidence="10">2.7.8.5</ecNumber>
    </recommendedName>
</protein>
<evidence type="ECO:0000313" key="13">
    <source>
        <dbReference type="Proteomes" id="UP000094801"/>
    </source>
</evidence>
<dbReference type="InterPro" id="IPR001736">
    <property type="entry name" value="PLipase_D/transphosphatidylase"/>
</dbReference>
<dbReference type="SUPFAM" id="SSF56024">
    <property type="entry name" value="Phospholipase D/nuclease"/>
    <property type="match status" value="2"/>
</dbReference>
<name>A0A1E4T1Q1_9ASCO</name>
<dbReference type="CDD" id="cd09137">
    <property type="entry name" value="PLDc_PGS1_euk_2"/>
    <property type="match status" value="1"/>
</dbReference>
<feature type="domain" description="PLD phosphodiesterase" evidence="11">
    <location>
        <begin position="184"/>
        <end position="210"/>
    </location>
</feature>
<evidence type="ECO:0000256" key="10">
    <source>
        <dbReference type="RuleBase" id="RU365024"/>
    </source>
</evidence>
<reference evidence="13" key="1">
    <citation type="submission" date="2016-04" db="EMBL/GenBank/DDBJ databases">
        <title>Comparative genomics of biotechnologically important yeasts.</title>
        <authorList>
            <consortium name="DOE Joint Genome Institute"/>
            <person name="Riley R."/>
            <person name="Haridas S."/>
            <person name="Wolfe K.H."/>
            <person name="Lopes M.R."/>
            <person name="Hittinger C.T."/>
            <person name="Goker M."/>
            <person name="Salamov A."/>
            <person name="Wisecaver J."/>
            <person name="Long T.M."/>
            <person name="Aerts A.L."/>
            <person name="Barry K."/>
            <person name="Choi C."/>
            <person name="Clum A."/>
            <person name="Coughlan A.Y."/>
            <person name="Deshpande S."/>
            <person name="Douglass A.P."/>
            <person name="Hanson S.J."/>
            <person name="Klenk H.-P."/>
            <person name="Labutti K."/>
            <person name="Lapidus A."/>
            <person name="Lindquist E."/>
            <person name="Lipzen A."/>
            <person name="Meier-Kolthoff J.P."/>
            <person name="Ohm R.A."/>
            <person name="Otillar R.P."/>
            <person name="Pangilinan J."/>
            <person name="Peng Y."/>
            <person name="Rokas A."/>
            <person name="Rosa C.A."/>
            <person name="Scheuner C."/>
            <person name="Sibirny A.A."/>
            <person name="Slot J.C."/>
            <person name="Stielow J.B."/>
            <person name="Sun H."/>
            <person name="Kurtzman C.P."/>
            <person name="Blackwell M."/>
            <person name="Grigoriev I.V."/>
            <person name="Jeffries T.W."/>
        </authorList>
    </citation>
    <scope>NUCLEOTIDE SEQUENCE [LARGE SCALE GENOMIC DNA]</scope>
    <source>
        <strain evidence="13">NRRL YB-2248</strain>
    </source>
</reference>
<keyword evidence="7 10" id="KW-0594">Phospholipid biosynthesis</keyword>
<dbReference type="EMBL" id="KV453851">
    <property type="protein sequence ID" value="ODV85664.1"/>
    <property type="molecule type" value="Genomic_DNA"/>
</dbReference>
<dbReference type="PANTHER" id="PTHR12586:SF1">
    <property type="entry name" value="CDP-DIACYLGLYCEROL--GLYCEROL-3-PHOSPHATE 3-PHOSPHATIDYLTRANSFERASE, MITOCHONDRIAL"/>
    <property type="match status" value="1"/>
</dbReference>
<evidence type="ECO:0000256" key="6">
    <source>
        <dbReference type="ARBA" id="ARBA00023098"/>
    </source>
</evidence>
<dbReference type="EC" id="2.7.8.5" evidence="10"/>
<evidence type="ECO:0000313" key="12">
    <source>
        <dbReference type="EMBL" id="ODV85664.1"/>
    </source>
</evidence>
<evidence type="ECO:0000256" key="9">
    <source>
        <dbReference type="ARBA" id="ARBA00048586"/>
    </source>
</evidence>
<comment type="catalytic activity">
    <reaction evidence="9 10">
        <text>a CDP-1,2-diacyl-sn-glycerol + sn-glycerol 3-phosphate = a 1,2-diacyl-sn-glycero-3-phospho-(1'-sn-glycero-3'-phosphate) + CMP + H(+)</text>
        <dbReference type="Rhea" id="RHEA:12593"/>
        <dbReference type="ChEBI" id="CHEBI:15378"/>
        <dbReference type="ChEBI" id="CHEBI:57597"/>
        <dbReference type="ChEBI" id="CHEBI:58332"/>
        <dbReference type="ChEBI" id="CHEBI:60110"/>
        <dbReference type="ChEBI" id="CHEBI:60377"/>
        <dbReference type="EC" id="2.7.8.5"/>
    </reaction>
</comment>
<keyword evidence="8 10" id="KW-1208">Phospholipid metabolism</keyword>
<evidence type="ECO:0000256" key="5">
    <source>
        <dbReference type="ARBA" id="ARBA00022737"/>
    </source>
</evidence>
<dbReference type="CDD" id="cd09135">
    <property type="entry name" value="PLDc_PGS1_euk_1"/>
    <property type="match status" value="1"/>
</dbReference>
<dbReference type="InterPro" id="IPR016270">
    <property type="entry name" value="PGS1"/>
</dbReference>
<dbReference type="OrthoDB" id="10250191at2759"/>
<keyword evidence="5" id="KW-0677">Repeat</keyword>
<dbReference type="PIRSF" id="PIRSF000850">
    <property type="entry name" value="Phospholipase_D_PSS"/>
    <property type="match status" value="1"/>
</dbReference>
<comment type="pathway">
    <text evidence="1 10">Phospholipid metabolism; phosphatidylglycerol biosynthesis; phosphatidylglycerol from CDP-diacylglycerol: step 1/2.</text>
</comment>